<organism evidence="4 5">
    <name type="scientific">Sumerlaea chitinivorans</name>
    <dbReference type="NCBI Taxonomy" id="2250252"/>
    <lineage>
        <taxon>Bacteria</taxon>
        <taxon>Candidatus Sumerlaeota</taxon>
        <taxon>Candidatus Sumerlaeia</taxon>
        <taxon>Candidatus Sumerlaeales</taxon>
        <taxon>Candidatus Sumerlaeaceae</taxon>
        <taxon>Candidatus Sumerlaea</taxon>
    </lineage>
</organism>
<evidence type="ECO:0000259" key="3">
    <source>
        <dbReference type="PROSITE" id="PS51462"/>
    </source>
</evidence>
<dbReference type="InterPro" id="IPR020084">
    <property type="entry name" value="NUDIX_hydrolase_CS"/>
</dbReference>
<dbReference type="PROSITE" id="PS51462">
    <property type="entry name" value="NUDIX"/>
    <property type="match status" value="1"/>
</dbReference>
<protein>
    <submittedName>
        <fullName evidence="4">NTP pyrophosphohydrolase</fullName>
    </submittedName>
</protein>
<dbReference type="InterPro" id="IPR051325">
    <property type="entry name" value="Nudix_hydrolase_domain"/>
</dbReference>
<evidence type="ECO:0000313" key="4">
    <source>
        <dbReference type="EMBL" id="AXA35280.1"/>
    </source>
</evidence>
<dbReference type="InterPro" id="IPR020476">
    <property type="entry name" value="Nudix_hydrolase"/>
</dbReference>
<proteinExistence type="inferred from homology"/>
<name>A0A2Z4Y2F8_SUMC1</name>
<dbReference type="AlphaFoldDB" id="A0A2Z4Y2F8"/>
<dbReference type="PRINTS" id="PR00502">
    <property type="entry name" value="NUDIXFAMILY"/>
</dbReference>
<dbReference type="PROSITE" id="PS00893">
    <property type="entry name" value="NUDIX_BOX"/>
    <property type="match status" value="1"/>
</dbReference>
<dbReference type="InterPro" id="IPR000086">
    <property type="entry name" value="NUDIX_hydrolase_dom"/>
</dbReference>
<dbReference type="EMBL" id="CP030759">
    <property type="protein sequence ID" value="AXA35280.1"/>
    <property type="molecule type" value="Genomic_DNA"/>
</dbReference>
<evidence type="ECO:0000313" key="5">
    <source>
        <dbReference type="Proteomes" id="UP000262583"/>
    </source>
</evidence>
<gene>
    <name evidence="4" type="ORF">BRCON_0503</name>
</gene>
<evidence type="ECO:0000256" key="1">
    <source>
        <dbReference type="ARBA" id="ARBA00022801"/>
    </source>
</evidence>
<dbReference type="GO" id="GO:0006167">
    <property type="term" value="P:AMP biosynthetic process"/>
    <property type="evidence" value="ECO:0007669"/>
    <property type="project" value="TreeGrafter"/>
</dbReference>
<dbReference type="KEGG" id="schv:BRCON_0503"/>
<comment type="similarity">
    <text evidence="2">Belongs to the Nudix hydrolase family.</text>
</comment>
<dbReference type="CDD" id="cd04664">
    <property type="entry name" value="NUDIX_DHNTPase_like"/>
    <property type="match status" value="1"/>
</dbReference>
<dbReference type="GO" id="GO:0006754">
    <property type="term" value="P:ATP biosynthetic process"/>
    <property type="evidence" value="ECO:0007669"/>
    <property type="project" value="TreeGrafter"/>
</dbReference>
<keyword evidence="1 2" id="KW-0378">Hydrolase</keyword>
<dbReference type="SUPFAM" id="SSF55811">
    <property type="entry name" value="Nudix"/>
    <property type="match status" value="1"/>
</dbReference>
<dbReference type="GO" id="GO:0004081">
    <property type="term" value="F:bis(5'-nucleosyl)-tetraphosphatase (asymmetrical) activity"/>
    <property type="evidence" value="ECO:0007669"/>
    <property type="project" value="TreeGrafter"/>
</dbReference>
<dbReference type="Pfam" id="PF00293">
    <property type="entry name" value="NUDIX"/>
    <property type="match status" value="1"/>
</dbReference>
<reference evidence="4 5" key="1">
    <citation type="submission" date="2018-05" db="EMBL/GenBank/DDBJ databases">
        <title>A metagenomic window into the 2 km-deep terrestrial subsurface aquifer revealed taxonomically and functionally diverse microbial community comprising novel uncultured bacterial lineages.</title>
        <authorList>
            <person name="Kadnikov V.V."/>
            <person name="Mardanov A.V."/>
            <person name="Beletsky A.V."/>
            <person name="Banks D."/>
            <person name="Pimenov N.V."/>
            <person name="Frank Y.A."/>
            <person name="Karnachuk O.V."/>
            <person name="Ravin N.V."/>
        </authorList>
    </citation>
    <scope>NUCLEOTIDE SEQUENCE [LARGE SCALE GENOMIC DNA]</scope>
    <source>
        <strain evidence="4">BY</strain>
    </source>
</reference>
<sequence length="148" mass="17191">MRLRSNELMSNATKQKVQVHLYRLEKGTGEPLFLILRRTAAKNRIWQPVTGNVEEGESPEQAALRELSEETGIRELCSCRRVGGFEFEKGNTRFYETVFVAETTQSDVTLCWEHEAHQWLPYERARALIHYESNKQGLDSAYREVKQS</sequence>
<dbReference type="Gene3D" id="3.90.79.10">
    <property type="entry name" value="Nucleoside Triphosphate Pyrophosphohydrolase"/>
    <property type="match status" value="1"/>
</dbReference>
<accession>A0A2Z4Y2F8</accession>
<dbReference type="Proteomes" id="UP000262583">
    <property type="component" value="Chromosome"/>
</dbReference>
<dbReference type="PANTHER" id="PTHR21340:SF0">
    <property type="entry name" value="BIS(5'-NUCLEOSYL)-TETRAPHOSPHATASE [ASYMMETRICAL]"/>
    <property type="match status" value="1"/>
</dbReference>
<evidence type="ECO:0000256" key="2">
    <source>
        <dbReference type="RuleBase" id="RU003476"/>
    </source>
</evidence>
<dbReference type="PANTHER" id="PTHR21340">
    <property type="entry name" value="DIADENOSINE 5,5-P1,P4-TETRAPHOSPHATE PYROPHOSPHOHYDROLASE MUTT"/>
    <property type="match status" value="1"/>
</dbReference>
<dbReference type="InterPro" id="IPR015797">
    <property type="entry name" value="NUDIX_hydrolase-like_dom_sf"/>
</dbReference>
<feature type="domain" description="Nudix hydrolase" evidence="3">
    <location>
        <begin position="12"/>
        <end position="142"/>
    </location>
</feature>